<protein>
    <submittedName>
        <fullName evidence="3">Uncharacterized protein</fullName>
    </submittedName>
</protein>
<evidence type="ECO:0000313" key="4">
    <source>
        <dbReference type="Proteomes" id="UP000288805"/>
    </source>
</evidence>
<feature type="region of interest" description="Disordered" evidence="1">
    <location>
        <begin position="61"/>
        <end position="89"/>
    </location>
</feature>
<organism evidence="3 4">
    <name type="scientific">Vitis vinifera</name>
    <name type="common">Grape</name>
    <dbReference type="NCBI Taxonomy" id="29760"/>
    <lineage>
        <taxon>Eukaryota</taxon>
        <taxon>Viridiplantae</taxon>
        <taxon>Streptophyta</taxon>
        <taxon>Embryophyta</taxon>
        <taxon>Tracheophyta</taxon>
        <taxon>Spermatophyta</taxon>
        <taxon>Magnoliopsida</taxon>
        <taxon>eudicotyledons</taxon>
        <taxon>Gunneridae</taxon>
        <taxon>Pentapetalae</taxon>
        <taxon>rosids</taxon>
        <taxon>Vitales</taxon>
        <taxon>Vitaceae</taxon>
        <taxon>Viteae</taxon>
        <taxon>Vitis</taxon>
    </lineage>
</organism>
<reference evidence="3 4" key="1">
    <citation type="journal article" date="2018" name="PLoS Genet.">
        <title>Population sequencing reveals clonal diversity and ancestral inbreeding in the grapevine cultivar Chardonnay.</title>
        <authorList>
            <person name="Roach M.J."/>
            <person name="Johnson D.L."/>
            <person name="Bohlmann J."/>
            <person name="van Vuuren H.J."/>
            <person name="Jones S.J."/>
            <person name="Pretorius I.S."/>
            <person name="Schmidt S.A."/>
            <person name="Borneman A.R."/>
        </authorList>
    </citation>
    <scope>NUCLEOTIDE SEQUENCE [LARGE SCALE GENOMIC DNA]</scope>
    <source>
        <strain evidence="4">cv. Chardonnay</strain>
        <tissue evidence="3">Leaf</tissue>
    </source>
</reference>
<name>A0A438J9C6_VITVI</name>
<dbReference type="PANTHER" id="PTHR36369:SF1">
    <property type="entry name" value="TRANSMEMBRANE PROTEIN"/>
    <property type="match status" value="1"/>
</dbReference>
<comment type="caution">
    <text evidence="3">The sequence shown here is derived from an EMBL/GenBank/DDBJ whole genome shotgun (WGS) entry which is preliminary data.</text>
</comment>
<gene>
    <name evidence="3" type="ORF">CK203_013458</name>
</gene>
<evidence type="ECO:0000313" key="3">
    <source>
        <dbReference type="EMBL" id="RVX05559.1"/>
    </source>
</evidence>
<accession>A0A438J9C6</accession>
<dbReference type="EMBL" id="QGNW01000056">
    <property type="protein sequence ID" value="RVX05559.1"/>
    <property type="molecule type" value="Genomic_DNA"/>
</dbReference>
<dbReference type="Proteomes" id="UP000288805">
    <property type="component" value="Unassembled WGS sequence"/>
</dbReference>
<evidence type="ECO:0000256" key="1">
    <source>
        <dbReference type="SAM" id="MobiDB-lite"/>
    </source>
</evidence>
<keyword evidence="2" id="KW-0472">Membrane</keyword>
<sequence>MAVKVLDSPLDALAFNYVSFGFFALVNNLWTWVAVVTAAVSFWRIRIRAAASAGAVLSPLKSEPPELHDRETDASSAPSTLKEDPAPSTVPAVVAAGGGGVTKGKFTVYYENDRKSDGEVALAGPWAASDCDVDGDCGEWSQWWEGVMKTRMGELGWYSCQDRTVLNGSVVRFWDGSGRRRSVTGGLLL</sequence>
<feature type="transmembrane region" description="Helical" evidence="2">
    <location>
        <begin position="20"/>
        <end position="43"/>
    </location>
</feature>
<keyword evidence="2" id="KW-1133">Transmembrane helix</keyword>
<evidence type="ECO:0000256" key="2">
    <source>
        <dbReference type="SAM" id="Phobius"/>
    </source>
</evidence>
<proteinExistence type="predicted"/>
<feature type="compositionally biased region" description="Basic and acidic residues" evidence="1">
    <location>
        <begin position="63"/>
        <end position="73"/>
    </location>
</feature>
<keyword evidence="2" id="KW-0812">Transmembrane</keyword>
<dbReference type="PANTHER" id="PTHR36369">
    <property type="entry name" value="TRANSMEMBRANE PROTEIN"/>
    <property type="match status" value="1"/>
</dbReference>
<dbReference type="AlphaFoldDB" id="A0A438J9C6"/>